<feature type="compositionally biased region" description="Polar residues" evidence="4">
    <location>
        <begin position="184"/>
        <end position="193"/>
    </location>
</feature>
<evidence type="ECO:0000256" key="2">
    <source>
        <dbReference type="ARBA" id="ARBA00023159"/>
    </source>
</evidence>
<dbReference type="InterPro" id="IPR037655">
    <property type="entry name" value="POU2AF2"/>
</dbReference>
<keyword evidence="1" id="KW-0805">Transcription regulation</keyword>
<protein>
    <submittedName>
        <fullName evidence="7">Uncharacterized protein C11orf53 homolog isoform X1</fullName>
    </submittedName>
</protein>
<keyword evidence="3" id="KW-0804">Transcription</keyword>
<proteinExistence type="predicted"/>
<evidence type="ECO:0000313" key="7">
    <source>
        <dbReference type="RefSeq" id="XP_026081943.1"/>
    </source>
</evidence>
<keyword evidence="6" id="KW-1185">Reference proteome</keyword>
<feature type="domain" description="OCA" evidence="5">
    <location>
        <begin position="12"/>
        <end position="34"/>
    </location>
</feature>
<organism evidence="6 7">
    <name type="scientific">Carassius auratus</name>
    <name type="common">Goldfish</name>
    <dbReference type="NCBI Taxonomy" id="7957"/>
    <lineage>
        <taxon>Eukaryota</taxon>
        <taxon>Metazoa</taxon>
        <taxon>Chordata</taxon>
        <taxon>Craniata</taxon>
        <taxon>Vertebrata</taxon>
        <taxon>Euteleostomi</taxon>
        <taxon>Actinopterygii</taxon>
        <taxon>Neopterygii</taxon>
        <taxon>Teleostei</taxon>
        <taxon>Ostariophysi</taxon>
        <taxon>Cypriniformes</taxon>
        <taxon>Cyprinidae</taxon>
        <taxon>Cyprininae</taxon>
        <taxon>Carassius</taxon>
    </lineage>
</organism>
<sequence length="287" mass="31233">MLSVYISAEFTKRVYQGVRVKHTVKDLLAEKRSRQTSGPRYAGVSSPPSPFVQMTGSHMLPSYYGMRRPFIADTEYCSSTKPFSTDVYPSSLMGKSLPVDPGCMSGYSSLIDSYYPESFGDYRSTPFSSGGSTIFSPSALSSFLPSYSSDTSHYLLRDSWEPTGSDGVEGLCGDALAPMPPSTPSSLVNPDTVSPTQFRSSSRGSSMTPSQPYSLHSLDEVNYHSSFQTTSGSFASPSFMTEPASKLVPVLPSEDTEHAPSALSDSLAWGKEDTASTWSRYEVRRTF</sequence>
<feature type="region of interest" description="Disordered" evidence="4">
    <location>
        <begin position="167"/>
        <end position="214"/>
    </location>
</feature>
<evidence type="ECO:0000259" key="5">
    <source>
        <dbReference type="PROSITE" id="PS52003"/>
    </source>
</evidence>
<dbReference type="PANTHER" id="PTHR28376:SF1">
    <property type="entry name" value="POU DOMAIN CLASS 2-ASSOCIATING FACTOR 2"/>
    <property type="match status" value="1"/>
</dbReference>
<evidence type="ECO:0000256" key="3">
    <source>
        <dbReference type="ARBA" id="ARBA00023163"/>
    </source>
</evidence>
<gene>
    <name evidence="7" type="primary">LOC113058352</name>
</gene>
<evidence type="ECO:0000256" key="4">
    <source>
        <dbReference type="SAM" id="MobiDB-lite"/>
    </source>
</evidence>
<reference evidence="7" key="1">
    <citation type="submission" date="2025-08" db="UniProtKB">
        <authorList>
            <consortium name="RefSeq"/>
        </authorList>
    </citation>
    <scope>IDENTIFICATION</scope>
    <source>
        <strain evidence="7">Wakin</strain>
        <tissue evidence="7">Muscle</tissue>
    </source>
</reference>
<dbReference type="KEGG" id="caua:113058352"/>
<accession>A0A6P6LBB8</accession>
<dbReference type="GO" id="GO:0043565">
    <property type="term" value="F:sequence-specific DNA binding"/>
    <property type="evidence" value="ECO:0007669"/>
    <property type="project" value="TreeGrafter"/>
</dbReference>
<dbReference type="GeneID" id="113058352"/>
<keyword evidence="2" id="KW-0010">Activator</keyword>
<dbReference type="Proteomes" id="UP000515129">
    <property type="component" value="Chromosome 40"/>
</dbReference>
<dbReference type="OrthoDB" id="9892004at2759"/>
<dbReference type="Pfam" id="PF17721">
    <property type="entry name" value="POU2AF2"/>
    <property type="match status" value="1"/>
</dbReference>
<dbReference type="GO" id="GO:0003713">
    <property type="term" value="F:transcription coactivator activity"/>
    <property type="evidence" value="ECO:0007669"/>
    <property type="project" value="TreeGrafter"/>
</dbReference>
<dbReference type="PANTHER" id="PTHR28376">
    <property type="entry name" value="RGD1562914"/>
    <property type="match status" value="1"/>
</dbReference>
<dbReference type="GO" id="GO:0005634">
    <property type="term" value="C:nucleus"/>
    <property type="evidence" value="ECO:0007669"/>
    <property type="project" value="TreeGrafter"/>
</dbReference>
<evidence type="ECO:0000256" key="1">
    <source>
        <dbReference type="ARBA" id="ARBA00023015"/>
    </source>
</evidence>
<dbReference type="InterPro" id="IPR047571">
    <property type="entry name" value="OCA"/>
</dbReference>
<dbReference type="RefSeq" id="XP_026081943.1">
    <property type="nucleotide sequence ID" value="XM_026226158.1"/>
</dbReference>
<dbReference type="AlphaFoldDB" id="A0A6P6LBB8"/>
<dbReference type="PROSITE" id="PS52003">
    <property type="entry name" value="OCA"/>
    <property type="match status" value="1"/>
</dbReference>
<dbReference type="GO" id="GO:0070974">
    <property type="term" value="F:POU domain binding"/>
    <property type="evidence" value="ECO:0007669"/>
    <property type="project" value="InterPro"/>
</dbReference>
<feature type="compositionally biased region" description="Low complexity" evidence="4">
    <location>
        <begin position="194"/>
        <end position="211"/>
    </location>
</feature>
<name>A0A6P6LBB8_CARAU</name>
<evidence type="ECO:0000313" key="6">
    <source>
        <dbReference type="Proteomes" id="UP000515129"/>
    </source>
</evidence>